<dbReference type="EMBL" id="DS546632">
    <property type="protein sequence ID" value="EDQ48284.1"/>
    <property type="molecule type" value="Genomic_DNA"/>
</dbReference>
<dbReference type="InterPro" id="IPR014986">
    <property type="entry name" value="XkdN-like"/>
</dbReference>
<dbReference type="InterPro" id="IPR038559">
    <property type="entry name" value="XkdN-like_sf"/>
</dbReference>
<name>A9U7R9_PHYPA</name>
<feature type="non-terminal residue" evidence="1">
    <location>
        <position position="175"/>
    </location>
</feature>
<reference evidence="1" key="1">
    <citation type="journal article" date="2008" name="Science">
        <title>The Physcomitrella genome reveals evolutionary insights into the conquest of land by plants.</title>
        <authorList>
            <person name="Rensing S."/>
            <person name="Lang D."/>
            <person name="Zimmer A."/>
            <person name="Terry A."/>
            <person name="Salamov A."/>
            <person name="Shapiro H."/>
            <person name="Nishiyama T."/>
            <person name="Perroud P.-F."/>
            <person name="Lindquist E."/>
            <person name="Kamisugi Y."/>
            <person name="Tanahashi T."/>
            <person name="Sakakibara K."/>
            <person name="Fujita T."/>
            <person name="Oishi K."/>
            <person name="Shin-I T."/>
            <person name="Kuroki Y."/>
            <person name="Toyoda A."/>
            <person name="Suzuki Y."/>
            <person name="Hashimoto A."/>
            <person name="Yamaguchi K."/>
            <person name="Sugano A."/>
            <person name="Kohara Y."/>
            <person name="Fujiyama A."/>
            <person name="Anterola A."/>
            <person name="Aoki S."/>
            <person name="Ashton N."/>
            <person name="Barbazuk W.B."/>
            <person name="Barker E."/>
            <person name="Bennetzen J."/>
            <person name="Bezanilla M."/>
            <person name="Blankenship R."/>
            <person name="Cho S.H."/>
            <person name="Dutcher S."/>
            <person name="Estelle M."/>
            <person name="Fawcett J.A."/>
            <person name="Gundlach H."/>
            <person name="Hanada K."/>
            <person name="Heyl A."/>
            <person name="Hicks K.A."/>
            <person name="Hugh J."/>
            <person name="Lohr M."/>
            <person name="Mayer K."/>
            <person name="Melkozernov A."/>
            <person name="Murata T."/>
            <person name="Nelson D."/>
            <person name="Pils B."/>
            <person name="Prigge M."/>
            <person name="Reiss B."/>
            <person name="Renner T."/>
            <person name="Rombauts S."/>
            <person name="Rushton P."/>
            <person name="Sanderfoot A."/>
            <person name="Schween G."/>
            <person name="Shiu S.-H."/>
            <person name="Stueber K."/>
            <person name="Theodoulou F.L."/>
            <person name="Tu H."/>
            <person name="Van de Peer Y."/>
            <person name="Verrier P.J."/>
            <person name="Waters E."/>
            <person name="Wood A."/>
            <person name="Yang L."/>
            <person name="Cove D."/>
            <person name="Cuming A."/>
            <person name="Hasebe M."/>
            <person name="Lucas S."/>
            <person name="Mishler D.B."/>
            <person name="Reski R."/>
            <person name="Grigoriev I."/>
            <person name="Quatrano R.S."/>
            <person name="Boore J.L."/>
        </authorList>
    </citation>
    <scope>NUCLEOTIDE SEQUENCE [LARGE SCALE GENOMIC DNA]</scope>
</reference>
<dbReference type="Gene3D" id="3.30.2220.30">
    <property type="match status" value="1"/>
</dbReference>
<dbReference type="Pfam" id="PF08890">
    <property type="entry name" value="Phage_TAC_5"/>
    <property type="match status" value="1"/>
</dbReference>
<organism>
    <name type="scientific">Physcomitrium patens</name>
    <name type="common">Spreading-leaved earth moss</name>
    <name type="synonym">Physcomitrella patens</name>
    <dbReference type="NCBI Taxonomy" id="3218"/>
    <lineage>
        <taxon>Eukaryota</taxon>
        <taxon>Viridiplantae</taxon>
        <taxon>Streptophyta</taxon>
        <taxon>Embryophyta</taxon>
        <taxon>Bryophyta</taxon>
        <taxon>Bryophytina</taxon>
        <taxon>Bryopsida</taxon>
        <taxon>Funariidae</taxon>
        <taxon>Funariales</taxon>
        <taxon>Funariaceae</taxon>
        <taxon>Physcomitrium</taxon>
    </lineage>
</organism>
<sequence length="175" mass="19256">MKRLGVDFQIQALDGKTIHKIQEQCTHYTGKGVKREKVLDEEQFGALVIQRACLIPDWSARELIDKYGSPTEAILGVLLAGEIAKLSSEILEISARGRGEDTAGRSKGCPQENTVGPLTGIYGKRGGGDDWLRLRTTAEAAFRFRLQTTTISLEQFNGIAQMSEEMWKAGDLSAQ</sequence>
<evidence type="ECO:0000313" key="1">
    <source>
        <dbReference type="EMBL" id="EDQ48284.1"/>
    </source>
</evidence>
<protein>
    <submittedName>
        <fullName evidence="1">Predicted protein</fullName>
    </submittedName>
</protein>
<dbReference type="HOGENOM" id="CLU_114419_1_0_1"/>
<gene>
    <name evidence="1" type="ORF">PHYPADRAFT_104030</name>
</gene>
<proteinExistence type="predicted"/>
<dbReference type="AlphaFoldDB" id="A9U7R9"/>
<accession>A9U7R9</accession>